<protein>
    <submittedName>
        <fullName evidence="2">Uncharacterized protein</fullName>
    </submittedName>
</protein>
<accession>A0A0A8ZIR6</accession>
<proteinExistence type="predicted"/>
<reference evidence="2" key="2">
    <citation type="journal article" date="2015" name="Data Brief">
        <title>Shoot transcriptome of the giant reed, Arundo donax.</title>
        <authorList>
            <person name="Barrero R.A."/>
            <person name="Guerrero F.D."/>
            <person name="Moolhuijzen P."/>
            <person name="Goolsby J.A."/>
            <person name="Tidwell J."/>
            <person name="Bellgard S.E."/>
            <person name="Bellgard M.I."/>
        </authorList>
    </citation>
    <scope>NUCLEOTIDE SEQUENCE</scope>
    <source>
        <tissue evidence="2">Shoot tissue taken approximately 20 cm above the soil surface</tissue>
    </source>
</reference>
<name>A0A0A8ZIR6_ARUDO</name>
<reference evidence="2" key="1">
    <citation type="submission" date="2014-09" db="EMBL/GenBank/DDBJ databases">
        <authorList>
            <person name="Magalhaes I.L.F."/>
            <person name="Oliveira U."/>
            <person name="Santos F.R."/>
            <person name="Vidigal T.H.D.A."/>
            <person name="Brescovit A.D."/>
            <person name="Santos A.J."/>
        </authorList>
    </citation>
    <scope>NUCLEOTIDE SEQUENCE</scope>
    <source>
        <tissue evidence="2">Shoot tissue taken approximately 20 cm above the soil surface</tissue>
    </source>
</reference>
<dbReference type="AlphaFoldDB" id="A0A0A8ZIR6"/>
<evidence type="ECO:0000313" key="2">
    <source>
        <dbReference type="EMBL" id="JAD39304.1"/>
    </source>
</evidence>
<evidence type="ECO:0000256" key="1">
    <source>
        <dbReference type="SAM" id="MobiDB-lite"/>
    </source>
</evidence>
<dbReference type="EMBL" id="GBRH01258591">
    <property type="protein sequence ID" value="JAD39304.1"/>
    <property type="molecule type" value="Transcribed_RNA"/>
</dbReference>
<sequence length="23" mass="2563">MKPLSSSSNSFLASRTIPFLHNQ</sequence>
<organism evidence="2">
    <name type="scientific">Arundo donax</name>
    <name type="common">Giant reed</name>
    <name type="synonym">Donax arundinaceus</name>
    <dbReference type="NCBI Taxonomy" id="35708"/>
    <lineage>
        <taxon>Eukaryota</taxon>
        <taxon>Viridiplantae</taxon>
        <taxon>Streptophyta</taxon>
        <taxon>Embryophyta</taxon>
        <taxon>Tracheophyta</taxon>
        <taxon>Spermatophyta</taxon>
        <taxon>Magnoliopsida</taxon>
        <taxon>Liliopsida</taxon>
        <taxon>Poales</taxon>
        <taxon>Poaceae</taxon>
        <taxon>PACMAD clade</taxon>
        <taxon>Arundinoideae</taxon>
        <taxon>Arundineae</taxon>
        <taxon>Arundo</taxon>
    </lineage>
</organism>
<feature type="region of interest" description="Disordered" evidence="1">
    <location>
        <begin position="1"/>
        <end position="23"/>
    </location>
</feature>
<feature type="compositionally biased region" description="Low complexity" evidence="1">
    <location>
        <begin position="1"/>
        <end position="10"/>
    </location>
</feature>